<name>A0AAV0YTB4_VICFA</name>
<dbReference type="Proteomes" id="UP001157006">
    <property type="component" value="Chromosome 1L"/>
</dbReference>
<dbReference type="InterPro" id="IPR050317">
    <property type="entry name" value="Plant_Fungal_Acyltransferase"/>
</dbReference>
<keyword evidence="3" id="KW-1185">Reference proteome</keyword>
<proteinExistence type="inferred from homology"/>
<dbReference type="EMBL" id="OX451736">
    <property type="protein sequence ID" value="CAI8589109.1"/>
    <property type="molecule type" value="Genomic_DNA"/>
</dbReference>
<accession>A0AAV0YTB4</accession>
<gene>
    <name evidence="2" type="ORF">VFH_I378560</name>
</gene>
<evidence type="ECO:0000313" key="3">
    <source>
        <dbReference type="Proteomes" id="UP001157006"/>
    </source>
</evidence>
<comment type="similarity">
    <text evidence="1">Belongs to the plant acyltransferase family.</text>
</comment>
<protein>
    <submittedName>
        <fullName evidence="2">Uncharacterized protein</fullName>
    </submittedName>
</protein>
<organism evidence="2 3">
    <name type="scientific">Vicia faba</name>
    <name type="common">Broad bean</name>
    <name type="synonym">Faba vulgaris</name>
    <dbReference type="NCBI Taxonomy" id="3906"/>
    <lineage>
        <taxon>Eukaryota</taxon>
        <taxon>Viridiplantae</taxon>
        <taxon>Streptophyta</taxon>
        <taxon>Embryophyta</taxon>
        <taxon>Tracheophyta</taxon>
        <taxon>Spermatophyta</taxon>
        <taxon>Magnoliopsida</taxon>
        <taxon>eudicotyledons</taxon>
        <taxon>Gunneridae</taxon>
        <taxon>Pentapetalae</taxon>
        <taxon>rosids</taxon>
        <taxon>fabids</taxon>
        <taxon>Fabales</taxon>
        <taxon>Fabaceae</taxon>
        <taxon>Papilionoideae</taxon>
        <taxon>50 kb inversion clade</taxon>
        <taxon>NPAAA clade</taxon>
        <taxon>Hologalegina</taxon>
        <taxon>IRL clade</taxon>
        <taxon>Fabeae</taxon>
        <taxon>Vicia</taxon>
    </lineage>
</organism>
<dbReference type="PANTHER" id="PTHR31642:SF299">
    <property type="entry name" value="OS02G0653400 PROTEIN"/>
    <property type="match status" value="1"/>
</dbReference>
<reference evidence="2 3" key="1">
    <citation type="submission" date="2023-01" db="EMBL/GenBank/DDBJ databases">
        <authorList>
            <person name="Kreplak J."/>
        </authorList>
    </citation>
    <scope>NUCLEOTIDE SEQUENCE [LARGE SCALE GENOMIC DNA]</scope>
</reference>
<evidence type="ECO:0000313" key="2">
    <source>
        <dbReference type="EMBL" id="CAI8589109.1"/>
    </source>
</evidence>
<dbReference type="PANTHER" id="PTHR31642">
    <property type="entry name" value="TRICHOTHECENE 3-O-ACETYLTRANSFERASE"/>
    <property type="match status" value="1"/>
</dbReference>
<sequence length="370" mass="42158">MDHEHCNVGSENQCLKKTQTVSVTSVSPVKITEPRQVCQIIFNDDETSNQKIHAIRNIQGCYHMVLYYENVEEEHHDWSLTGWIVESLARTLLNHPLLAGRIQKRDDLSGFEIVSNDSGIRLLEAQSSATLSEFLESDKKDRDDREVELVFWNEIDAQFPQFSPLFYVQVTKFICGGYSIGISCSLLLAEILVVKKFLNKWANIYNMLPSISNKEIDTTTFNYLDLNIPKFLSSEDLNNHTQNKNKVQSVVFKITTKDVNFSKEVWRELAMVCIEEVEQKLDMNIGSSFTLVVKEFLEVIEVESVTKSGIENQIVCITSWNDFEEDEIVFHEDNKAVHVSCWIGSVADALVMIFPCIEENVCGVIVVAPS</sequence>
<dbReference type="Pfam" id="PF02458">
    <property type="entry name" value="Transferase"/>
    <property type="match status" value="1"/>
</dbReference>
<dbReference type="AlphaFoldDB" id="A0AAV0YTB4"/>
<dbReference type="GO" id="GO:0016747">
    <property type="term" value="F:acyltransferase activity, transferring groups other than amino-acyl groups"/>
    <property type="evidence" value="ECO:0007669"/>
    <property type="project" value="TreeGrafter"/>
</dbReference>
<dbReference type="InterPro" id="IPR023213">
    <property type="entry name" value="CAT-like_dom_sf"/>
</dbReference>
<dbReference type="Gene3D" id="3.30.559.10">
    <property type="entry name" value="Chloramphenicol acetyltransferase-like domain"/>
    <property type="match status" value="1"/>
</dbReference>
<evidence type="ECO:0000256" key="1">
    <source>
        <dbReference type="ARBA" id="ARBA00009861"/>
    </source>
</evidence>